<feature type="non-terminal residue" evidence="1">
    <location>
        <position position="1"/>
    </location>
</feature>
<proteinExistence type="predicted"/>
<gene>
    <name evidence="1" type="ORF">S01H1_23675</name>
</gene>
<dbReference type="AlphaFoldDB" id="X0T159"/>
<name>X0T159_9ZZZZ</name>
<dbReference type="EMBL" id="BARS01013758">
    <property type="protein sequence ID" value="GAF86954.1"/>
    <property type="molecule type" value="Genomic_DNA"/>
</dbReference>
<accession>X0T159</accession>
<reference evidence="1" key="1">
    <citation type="journal article" date="2014" name="Front. Microbiol.">
        <title>High frequency of phylogenetically diverse reductive dehalogenase-homologous genes in deep subseafloor sedimentary metagenomes.</title>
        <authorList>
            <person name="Kawai M."/>
            <person name="Futagami T."/>
            <person name="Toyoda A."/>
            <person name="Takaki Y."/>
            <person name="Nishi S."/>
            <person name="Hori S."/>
            <person name="Arai W."/>
            <person name="Tsubouchi T."/>
            <person name="Morono Y."/>
            <person name="Uchiyama I."/>
            <person name="Ito T."/>
            <person name="Fujiyama A."/>
            <person name="Inagaki F."/>
            <person name="Takami H."/>
        </authorList>
    </citation>
    <scope>NUCLEOTIDE SEQUENCE</scope>
    <source>
        <strain evidence="1">Expedition CK06-06</strain>
    </source>
</reference>
<comment type="caution">
    <text evidence="1">The sequence shown here is derived from an EMBL/GenBank/DDBJ whole genome shotgun (WGS) entry which is preliminary data.</text>
</comment>
<sequence length="82" mass="9794">RKDFVDGRAIRGWEKAYRRFVVKDKIWLFGMNPEAWPGFLREYGWQVVEDIGYEELVERYVKPTGRELASLPIERVAYAEKL</sequence>
<organism evidence="1">
    <name type="scientific">marine sediment metagenome</name>
    <dbReference type="NCBI Taxonomy" id="412755"/>
    <lineage>
        <taxon>unclassified sequences</taxon>
        <taxon>metagenomes</taxon>
        <taxon>ecological metagenomes</taxon>
    </lineage>
</organism>
<evidence type="ECO:0000313" key="1">
    <source>
        <dbReference type="EMBL" id="GAF86954.1"/>
    </source>
</evidence>
<protein>
    <submittedName>
        <fullName evidence="1">Uncharacterized protein</fullName>
    </submittedName>
</protein>